<keyword evidence="6" id="KW-1185">Reference proteome</keyword>
<dbReference type="InterPro" id="IPR050109">
    <property type="entry name" value="HTH-type_TetR-like_transc_reg"/>
</dbReference>
<feature type="DNA-binding region" description="H-T-H motif" evidence="2">
    <location>
        <begin position="17"/>
        <end position="36"/>
    </location>
</feature>
<dbReference type="Gene3D" id="1.10.357.10">
    <property type="entry name" value="Tetracycline Repressor, domain 2"/>
    <property type="match status" value="1"/>
</dbReference>
<accession>A0A366INK0</accession>
<evidence type="ECO:0000259" key="4">
    <source>
        <dbReference type="PROSITE" id="PS50977"/>
    </source>
</evidence>
<dbReference type="AlphaFoldDB" id="A0A366INK0"/>
<dbReference type="InterPro" id="IPR001647">
    <property type="entry name" value="HTH_TetR"/>
</dbReference>
<dbReference type="GO" id="GO:0000976">
    <property type="term" value="F:transcription cis-regulatory region binding"/>
    <property type="evidence" value="ECO:0007669"/>
    <property type="project" value="TreeGrafter"/>
</dbReference>
<dbReference type="PANTHER" id="PTHR30055">
    <property type="entry name" value="HTH-TYPE TRANSCRIPTIONAL REGULATOR RUTR"/>
    <property type="match status" value="1"/>
</dbReference>
<comment type="caution">
    <text evidence="5">The sequence shown here is derived from an EMBL/GenBank/DDBJ whole genome shotgun (WGS) entry which is preliminary data.</text>
</comment>
<evidence type="ECO:0000256" key="2">
    <source>
        <dbReference type="PROSITE-ProRule" id="PRU00335"/>
    </source>
</evidence>
<reference evidence="5 6" key="1">
    <citation type="submission" date="2018-06" db="EMBL/GenBank/DDBJ databases">
        <title>Freshwater and sediment microbial communities from various areas in North America, analyzing microbe dynamics in response to fracking.</title>
        <authorList>
            <person name="Lamendella R."/>
        </authorList>
    </citation>
    <scope>NUCLEOTIDE SEQUENCE [LARGE SCALE GENOMIC DNA]</scope>
    <source>
        <strain evidence="5 6">3b_TX</strain>
    </source>
</reference>
<dbReference type="InterPro" id="IPR036271">
    <property type="entry name" value="Tet_transcr_reg_TetR-rel_C_sf"/>
</dbReference>
<dbReference type="Pfam" id="PF00440">
    <property type="entry name" value="TetR_N"/>
    <property type="match status" value="1"/>
</dbReference>
<dbReference type="Proteomes" id="UP000253509">
    <property type="component" value="Unassembled WGS sequence"/>
</dbReference>
<gene>
    <name evidence="5" type="ORF">DFO65_101378</name>
</gene>
<dbReference type="InterPro" id="IPR009057">
    <property type="entry name" value="Homeodomain-like_sf"/>
</dbReference>
<feature type="region of interest" description="Disordered" evidence="3">
    <location>
        <begin position="180"/>
        <end position="224"/>
    </location>
</feature>
<dbReference type="PANTHER" id="PTHR30055:SF235">
    <property type="entry name" value="TRANSCRIPTIONAL REGULATORY PROTEIN"/>
    <property type="match status" value="1"/>
</dbReference>
<dbReference type="Gene3D" id="1.10.10.60">
    <property type="entry name" value="Homeodomain-like"/>
    <property type="match status" value="1"/>
</dbReference>
<protein>
    <submittedName>
        <fullName evidence="5">TetR family transcriptional regulator</fullName>
    </submittedName>
</protein>
<dbReference type="PROSITE" id="PS50977">
    <property type="entry name" value="HTH_TETR_2"/>
    <property type="match status" value="1"/>
</dbReference>
<keyword evidence="1 2" id="KW-0238">DNA-binding</keyword>
<evidence type="ECO:0000313" key="6">
    <source>
        <dbReference type="Proteomes" id="UP000253509"/>
    </source>
</evidence>
<dbReference type="SUPFAM" id="SSF48498">
    <property type="entry name" value="Tetracyclin repressor-like, C-terminal domain"/>
    <property type="match status" value="1"/>
</dbReference>
<evidence type="ECO:0000256" key="3">
    <source>
        <dbReference type="SAM" id="MobiDB-lite"/>
    </source>
</evidence>
<dbReference type="EMBL" id="QNSB01000001">
    <property type="protein sequence ID" value="RBP74653.1"/>
    <property type="molecule type" value="Genomic_DNA"/>
</dbReference>
<proteinExistence type="predicted"/>
<evidence type="ECO:0000256" key="1">
    <source>
        <dbReference type="ARBA" id="ARBA00023125"/>
    </source>
</evidence>
<dbReference type="Pfam" id="PF17920">
    <property type="entry name" value="TetR_C_16"/>
    <property type="match status" value="1"/>
</dbReference>
<dbReference type="InterPro" id="IPR041678">
    <property type="entry name" value="TetR_C_16"/>
</dbReference>
<feature type="domain" description="HTH tetR-type" evidence="4">
    <location>
        <begin position="1"/>
        <end position="54"/>
    </location>
</feature>
<dbReference type="GO" id="GO:0003700">
    <property type="term" value="F:DNA-binding transcription factor activity"/>
    <property type="evidence" value="ECO:0007669"/>
    <property type="project" value="TreeGrafter"/>
</dbReference>
<sequence>MAAAAKEFASGGFARTSLRQIARSAGVDPALVHHYFRNKEDLFLASLALPVNPVEILRASLPDPAEVESFGTELLRVVVPIWDRPEVSARLTAIVRSILDDSGVSSMMEEFVRDRLFALIVEGLDLDTARRDALFVRFHAFMVGILVDRYLVRPHGLTAMSAAEVAATFGPMLDSAFASALGPRPDGQGSARADGDPQSVAGEETEPPTIDIASVREDYSSHDE</sequence>
<evidence type="ECO:0000313" key="5">
    <source>
        <dbReference type="EMBL" id="RBP74653.1"/>
    </source>
</evidence>
<feature type="compositionally biased region" description="Basic and acidic residues" evidence="3">
    <location>
        <begin position="214"/>
        <end position="224"/>
    </location>
</feature>
<dbReference type="SUPFAM" id="SSF46689">
    <property type="entry name" value="Homeodomain-like"/>
    <property type="match status" value="1"/>
</dbReference>
<organism evidence="5 6">
    <name type="scientific">Brevibacterium celere</name>
    <dbReference type="NCBI Taxonomy" id="225845"/>
    <lineage>
        <taxon>Bacteria</taxon>
        <taxon>Bacillati</taxon>
        <taxon>Actinomycetota</taxon>
        <taxon>Actinomycetes</taxon>
        <taxon>Micrococcales</taxon>
        <taxon>Brevibacteriaceae</taxon>
        <taxon>Brevibacterium</taxon>
    </lineage>
</organism>
<name>A0A366INK0_9MICO</name>